<evidence type="ECO:0000256" key="1">
    <source>
        <dbReference type="SAM" id="MobiDB-lite"/>
    </source>
</evidence>
<dbReference type="WBParaSite" id="TTAC_0000769901-mRNA-1">
    <property type="protein sequence ID" value="TTAC_0000769901-mRNA-1"/>
    <property type="gene ID" value="TTAC_0000769901"/>
</dbReference>
<evidence type="ECO:0000313" key="3">
    <source>
        <dbReference type="Proteomes" id="UP000274429"/>
    </source>
</evidence>
<name>A0A0R3X302_HYDTA</name>
<reference evidence="4" key="1">
    <citation type="submission" date="2017-02" db="UniProtKB">
        <authorList>
            <consortium name="WormBaseParasite"/>
        </authorList>
    </citation>
    <scope>IDENTIFICATION</scope>
</reference>
<sequence length="128" mass="13605">MSKYAYPSIVVVEASEPPHRTLTHGEKDGLLSHPPTSRSLSHTPHPNIEDVFVAGLWSASSVASLGVSLHRSSTVRPAAAGLTDTNSLLGLRRRSPSPSVSSNDSAVELMPCALTKLEWIQSHPSSSL</sequence>
<organism evidence="4">
    <name type="scientific">Hydatigena taeniaeformis</name>
    <name type="common">Feline tapeworm</name>
    <name type="synonym">Taenia taeniaeformis</name>
    <dbReference type="NCBI Taxonomy" id="6205"/>
    <lineage>
        <taxon>Eukaryota</taxon>
        <taxon>Metazoa</taxon>
        <taxon>Spiralia</taxon>
        <taxon>Lophotrochozoa</taxon>
        <taxon>Platyhelminthes</taxon>
        <taxon>Cestoda</taxon>
        <taxon>Eucestoda</taxon>
        <taxon>Cyclophyllidea</taxon>
        <taxon>Taeniidae</taxon>
        <taxon>Hydatigera</taxon>
    </lineage>
</organism>
<dbReference type="EMBL" id="UYWX01020394">
    <property type="protein sequence ID" value="VDM32107.1"/>
    <property type="molecule type" value="Genomic_DNA"/>
</dbReference>
<dbReference type="AlphaFoldDB" id="A0A0R3X302"/>
<feature type="region of interest" description="Disordered" evidence="1">
    <location>
        <begin position="15"/>
        <end position="44"/>
    </location>
</feature>
<evidence type="ECO:0000313" key="2">
    <source>
        <dbReference type="EMBL" id="VDM32107.1"/>
    </source>
</evidence>
<dbReference type="Proteomes" id="UP000274429">
    <property type="component" value="Unassembled WGS sequence"/>
</dbReference>
<protein>
    <submittedName>
        <fullName evidence="2 4">Uncharacterized protein</fullName>
    </submittedName>
</protein>
<accession>A0A0R3X302</accession>
<feature type="compositionally biased region" description="Basic and acidic residues" evidence="1">
    <location>
        <begin position="16"/>
        <end position="30"/>
    </location>
</feature>
<feature type="compositionally biased region" description="Polar residues" evidence="1">
    <location>
        <begin position="34"/>
        <end position="44"/>
    </location>
</feature>
<evidence type="ECO:0000313" key="4">
    <source>
        <dbReference type="WBParaSite" id="TTAC_0000769901-mRNA-1"/>
    </source>
</evidence>
<gene>
    <name evidence="2" type="ORF">TTAC_LOCUS7684</name>
</gene>
<reference evidence="2 3" key="2">
    <citation type="submission" date="2018-11" db="EMBL/GenBank/DDBJ databases">
        <authorList>
            <consortium name="Pathogen Informatics"/>
        </authorList>
    </citation>
    <scope>NUCLEOTIDE SEQUENCE [LARGE SCALE GENOMIC DNA]</scope>
</reference>
<keyword evidence="3" id="KW-1185">Reference proteome</keyword>
<proteinExistence type="predicted"/>